<name>A0A6B0YQV5_9CHLR</name>
<dbReference type="PANTHER" id="PTHR43546:SF9">
    <property type="entry name" value="L-ASCORBATE-6-PHOSPHATE LACTONASE ULAG-RELATED"/>
    <property type="match status" value="1"/>
</dbReference>
<keyword evidence="1 2" id="KW-0378">Hydrolase</keyword>
<dbReference type="Pfam" id="PF13483">
    <property type="entry name" value="Lactamase_B_3"/>
    <property type="match status" value="1"/>
</dbReference>
<dbReference type="Gene3D" id="3.60.15.10">
    <property type="entry name" value="Ribonuclease Z/Hydroxyacylglutathione hydrolase-like"/>
    <property type="match status" value="1"/>
</dbReference>
<dbReference type="AlphaFoldDB" id="A0A6B0YQV5"/>
<dbReference type="PANTHER" id="PTHR43546">
    <property type="entry name" value="UPF0173 METAL-DEPENDENT HYDROLASE MJ1163-RELATED"/>
    <property type="match status" value="1"/>
</dbReference>
<organism evidence="2">
    <name type="scientific">Caldilineaceae bacterium SB0664_bin_27</name>
    <dbReference type="NCBI Taxonomy" id="2605260"/>
    <lineage>
        <taxon>Bacteria</taxon>
        <taxon>Bacillati</taxon>
        <taxon>Chloroflexota</taxon>
        <taxon>Caldilineae</taxon>
        <taxon>Caldilineales</taxon>
        <taxon>Caldilineaceae</taxon>
    </lineage>
</organism>
<dbReference type="GO" id="GO:0016787">
    <property type="term" value="F:hydrolase activity"/>
    <property type="evidence" value="ECO:0007669"/>
    <property type="project" value="UniProtKB-KW"/>
</dbReference>
<proteinExistence type="predicted"/>
<reference evidence="2" key="1">
    <citation type="submission" date="2019-09" db="EMBL/GenBank/DDBJ databases">
        <title>Characterisation of the sponge microbiome using genome-centric metagenomics.</title>
        <authorList>
            <person name="Engelberts J.P."/>
            <person name="Robbins S.J."/>
            <person name="De Goeij J.M."/>
            <person name="Aranda M."/>
            <person name="Bell S.C."/>
            <person name="Webster N.S."/>
        </authorList>
    </citation>
    <scope>NUCLEOTIDE SEQUENCE</scope>
    <source>
        <strain evidence="2">SB0664_bin_27</strain>
    </source>
</reference>
<evidence type="ECO:0000256" key="1">
    <source>
        <dbReference type="ARBA" id="ARBA00022801"/>
    </source>
</evidence>
<evidence type="ECO:0000313" key="2">
    <source>
        <dbReference type="EMBL" id="MXY92162.1"/>
    </source>
</evidence>
<protein>
    <submittedName>
        <fullName evidence="2">MBL fold metallo-hydrolase</fullName>
    </submittedName>
</protein>
<accession>A0A6B0YQV5</accession>
<comment type="caution">
    <text evidence="2">The sequence shown here is derived from an EMBL/GenBank/DDBJ whole genome shotgun (WGS) entry which is preliminary data.</text>
</comment>
<gene>
    <name evidence="2" type="ORF">F4Y42_01805</name>
</gene>
<dbReference type="InterPro" id="IPR050114">
    <property type="entry name" value="UPF0173_UPF0282_UlaG_hydrolase"/>
</dbReference>
<sequence>MSLIKPFLQEEAFLQDLQNATGSERVLHIWWLGQSGFLLEWQSRFLLFDPYLSDSLTKKYAATSKPHIRMTERVVAPERLDFVEVATSSHNHTDHLDGETLCPLMEVNSDLQLVIPEANRAFVAERLGCDLSWPVGLDDGDYREVDAFRFHGIAAAHEELERDEEGQCKFLGYVVHFGPWTVYHSGDTVHYSGLVERLTPYNVDVAILPINGSKPERKVAGNLNGIEAATLACAINAKLAIPCHYEMFTFNTAPPDTFIAAATALEQPVRVLEAGERCTVEKSAAGVMTVRSSA</sequence>
<dbReference type="InterPro" id="IPR036866">
    <property type="entry name" value="RibonucZ/Hydroxyglut_hydro"/>
</dbReference>
<dbReference type="SUPFAM" id="SSF56281">
    <property type="entry name" value="Metallo-hydrolase/oxidoreductase"/>
    <property type="match status" value="1"/>
</dbReference>
<dbReference type="EMBL" id="VXRG01000021">
    <property type="protein sequence ID" value="MXY92162.1"/>
    <property type="molecule type" value="Genomic_DNA"/>
</dbReference>